<gene>
    <name evidence="1" type="ORF">VKT23_013277</name>
</gene>
<accession>A0ABR1J9G1</accession>
<comment type="caution">
    <text evidence="1">The sequence shown here is derived from an EMBL/GenBank/DDBJ whole genome shotgun (WGS) entry which is preliminary data.</text>
</comment>
<dbReference type="InterPro" id="IPR031100">
    <property type="entry name" value="LOG_fam"/>
</dbReference>
<dbReference type="EMBL" id="JBANRG010000035">
    <property type="protein sequence ID" value="KAK7449801.1"/>
    <property type="molecule type" value="Genomic_DNA"/>
</dbReference>
<dbReference type="PANTHER" id="PTHR31223:SF70">
    <property type="entry name" value="LOG FAMILY PROTEIN YJL055W"/>
    <property type="match status" value="1"/>
</dbReference>
<name>A0ABR1J9G1_9AGAR</name>
<dbReference type="Proteomes" id="UP001498398">
    <property type="component" value="Unassembled WGS sequence"/>
</dbReference>
<dbReference type="Gene3D" id="3.40.50.450">
    <property type="match status" value="1"/>
</dbReference>
<proteinExistence type="predicted"/>
<evidence type="ECO:0000313" key="1">
    <source>
        <dbReference type="EMBL" id="KAK7449801.1"/>
    </source>
</evidence>
<sequence length="269" mass="28851">MSPPLSTSCPTENNAIAVYCGSSAGKLPAFAQAAASVGEALANSNRRLVYGGGFSGLMGAVSDACLGHGGMVIGITPRAIFEAGGEGSKPSLLLHSETSSAGQIETILVGSMHERKVEMAKRADGFIGLPGGFGTFDEVVEATTWTQIGIHEKRKPQLDECAGESLILSLKLRIAVVLLNVLSFYEPFRQLIKNSIEAGFIQPEYEEIVIFVDGPENRGEHVDFHWGEAAITAIDNWRADRASKMPKTMFDWGGMNRAVNGQPEKQMHV</sequence>
<evidence type="ECO:0008006" key="3">
    <source>
        <dbReference type="Google" id="ProtNLM"/>
    </source>
</evidence>
<dbReference type="InterPro" id="IPR005269">
    <property type="entry name" value="LOG"/>
</dbReference>
<dbReference type="NCBIfam" id="TIGR00730">
    <property type="entry name" value="Rossman fold protein, TIGR00730 family"/>
    <property type="match status" value="1"/>
</dbReference>
<protein>
    <recommendedName>
        <fullName evidence="3">Cytokinin riboside 5'-monophosphate phosphoribohydrolase</fullName>
    </recommendedName>
</protein>
<reference evidence="1 2" key="1">
    <citation type="submission" date="2024-01" db="EMBL/GenBank/DDBJ databases">
        <title>A draft genome for the cacao thread blight pathogen Marasmiellus scandens.</title>
        <authorList>
            <person name="Baruah I.K."/>
            <person name="Leung J."/>
            <person name="Bukari Y."/>
            <person name="Amoako-Attah I."/>
            <person name="Meinhardt L.W."/>
            <person name="Bailey B.A."/>
            <person name="Cohen S.P."/>
        </authorList>
    </citation>
    <scope>NUCLEOTIDE SEQUENCE [LARGE SCALE GENOMIC DNA]</scope>
    <source>
        <strain evidence="1 2">GH-19</strain>
    </source>
</reference>
<evidence type="ECO:0000313" key="2">
    <source>
        <dbReference type="Proteomes" id="UP001498398"/>
    </source>
</evidence>
<keyword evidence="2" id="KW-1185">Reference proteome</keyword>
<dbReference type="Pfam" id="PF03641">
    <property type="entry name" value="Lysine_decarbox"/>
    <property type="match status" value="1"/>
</dbReference>
<dbReference type="SUPFAM" id="SSF102405">
    <property type="entry name" value="MCP/YpsA-like"/>
    <property type="match status" value="1"/>
</dbReference>
<dbReference type="PANTHER" id="PTHR31223">
    <property type="entry name" value="LOG FAMILY PROTEIN YJL055W"/>
    <property type="match status" value="1"/>
</dbReference>
<organism evidence="1 2">
    <name type="scientific">Marasmiellus scandens</name>
    <dbReference type="NCBI Taxonomy" id="2682957"/>
    <lineage>
        <taxon>Eukaryota</taxon>
        <taxon>Fungi</taxon>
        <taxon>Dikarya</taxon>
        <taxon>Basidiomycota</taxon>
        <taxon>Agaricomycotina</taxon>
        <taxon>Agaricomycetes</taxon>
        <taxon>Agaricomycetidae</taxon>
        <taxon>Agaricales</taxon>
        <taxon>Marasmiineae</taxon>
        <taxon>Omphalotaceae</taxon>
        <taxon>Marasmiellus</taxon>
    </lineage>
</organism>